<keyword evidence="4 7" id="KW-1133">Transmembrane helix</keyword>
<comment type="similarity">
    <text evidence="2 6">Belongs to the ABC-3 integral membrane protein family.</text>
</comment>
<keyword evidence="5 7" id="KW-0472">Membrane</keyword>
<evidence type="ECO:0000256" key="2">
    <source>
        <dbReference type="ARBA" id="ARBA00008034"/>
    </source>
</evidence>
<reference evidence="8 9" key="1">
    <citation type="submission" date="2020-08" db="EMBL/GenBank/DDBJ databases">
        <title>Genomic Encyclopedia of Archaeal and Bacterial Type Strains, Phase II (KMG-II): from individual species to whole genera.</title>
        <authorList>
            <person name="Goeker M."/>
        </authorList>
    </citation>
    <scope>NUCLEOTIDE SEQUENCE [LARGE SCALE GENOMIC DNA]</scope>
    <source>
        <strain evidence="8 9">DSM 23288</strain>
    </source>
</reference>
<evidence type="ECO:0000256" key="1">
    <source>
        <dbReference type="ARBA" id="ARBA00004141"/>
    </source>
</evidence>
<comment type="subcellular location">
    <subcellularLocation>
        <location evidence="6">Cell membrane</location>
        <topology evidence="6">Multi-pass membrane protein</topology>
    </subcellularLocation>
    <subcellularLocation>
        <location evidence="1">Membrane</location>
        <topology evidence="1">Multi-pass membrane protein</topology>
    </subcellularLocation>
</comment>
<evidence type="ECO:0000256" key="6">
    <source>
        <dbReference type="RuleBase" id="RU003943"/>
    </source>
</evidence>
<gene>
    <name evidence="8" type="ORF">BDZ31_004886</name>
</gene>
<dbReference type="Gene3D" id="1.10.3470.10">
    <property type="entry name" value="ABC transporter involved in vitamin B12 uptake, BtuC"/>
    <property type="match status" value="1"/>
</dbReference>
<dbReference type="InterPro" id="IPR001626">
    <property type="entry name" value="ABC_TroCD"/>
</dbReference>
<feature type="transmembrane region" description="Helical" evidence="7">
    <location>
        <begin position="66"/>
        <end position="92"/>
    </location>
</feature>
<feature type="transmembrane region" description="Helical" evidence="7">
    <location>
        <begin position="230"/>
        <end position="253"/>
    </location>
</feature>
<dbReference type="InterPro" id="IPR037294">
    <property type="entry name" value="ABC_BtuC-like"/>
</dbReference>
<dbReference type="RefSeq" id="WP_221243316.1">
    <property type="nucleotide sequence ID" value="NZ_JACHNU010000014.1"/>
</dbReference>
<dbReference type="PANTHER" id="PTHR30477">
    <property type="entry name" value="ABC-TRANSPORTER METAL-BINDING PROTEIN"/>
    <property type="match status" value="1"/>
</dbReference>
<evidence type="ECO:0000256" key="3">
    <source>
        <dbReference type="ARBA" id="ARBA00022692"/>
    </source>
</evidence>
<feature type="transmembrane region" description="Helical" evidence="7">
    <location>
        <begin position="190"/>
        <end position="218"/>
    </location>
</feature>
<dbReference type="AlphaFoldDB" id="A0A840IKK9"/>
<dbReference type="GO" id="GO:0043190">
    <property type="term" value="C:ATP-binding cassette (ABC) transporter complex"/>
    <property type="evidence" value="ECO:0007669"/>
    <property type="project" value="InterPro"/>
</dbReference>
<dbReference type="GO" id="GO:0055085">
    <property type="term" value="P:transmembrane transport"/>
    <property type="evidence" value="ECO:0007669"/>
    <property type="project" value="InterPro"/>
</dbReference>
<protein>
    <submittedName>
        <fullName evidence="8">ABC-type Mn2+/Zn2+ transport system permease subunit</fullName>
    </submittedName>
</protein>
<name>A0A840IKK9_9ACTN</name>
<evidence type="ECO:0000256" key="4">
    <source>
        <dbReference type="ARBA" id="ARBA00022989"/>
    </source>
</evidence>
<sequence length="317" mass="32530">MEYKSDSFSSRLDDRVFEAFDYPFVQRALVEVLLLSLAAGTLGTWIVVRGLAFYSHGVAAAAFPGLVLADGLGFSATLGAFGVALLFALTVGQLAARGRGGHDSLTALVLVAALAIGVVLASDVFHSGANVETLLFGSLLAVDDADIRLAIVVAALALLATWTLGQRWLAVGFDPSAARGLGVRSPAADLVLLVLIALAAVATLSAVGALLATALLVVPAATVRMATRRMLPWQLGTIVLAAAEGTAGLWLSFETNAPPGATIAVIAGGIFALVALARSAATMYTRTRGVAQPLGLRPRVAFENSPEARSRGGEGAR</sequence>
<organism evidence="8 9">
    <name type="scientific">Conexibacter arvalis</name>
    <dbReference type="NCBI Taxonomy" id="912552"/>
    <lineage>
        <taxon>Bacteria</taxon>
        <taxon>Bacillati</taxon>
        <taxon>Actinomycetota</taxon>
        <taxon>Thermoleophilia</taxon>
        <taxon>Solirubrobacterales</taxon>
        <taxon>Conexibacteraceae</taxon>
        <taxon>Conexibacter</taxon>
    </lineage>
</organism>
<keyword evidence="6" id="KW-0813">Transport</keyword>
<feature type="transmembrane region" description="Helical" evidence="7">
    <location>
        <begin position="147"/>
        <end position="170"/>
    </location>
</feature>
<evidence type="ECO:0000313" key="9">
    <source>
        <dbReference type="Proteomes" id="UP000585272"/>
    </source>
</evidence>
<dbReference type="SUPFAM" id="SSF81345">
    <property type="entry name" value="ABC transporter involved in vitamin B12 uptake, BtuC"/>
    <property type="match status" value="1"/>
</dbReference>
<keyword evidence="3 6" id="KW-0812">Transmembrane</keyword>
<dbReference type="Proteomes" id="UP000585272">
    <property type="component" value="Unassembled WGS sequence"/>
</dbReference>
<evidence type="ECO:0000256" key="5">
    <source>
        <dbReference type="ARBA" id="ARBA00023136"/>
    </source>
</evidence>
<evidence type="ECO:0000313" key="8">
    <source>
        <dbReference type="EMBL" id="MBB4665259.1"/>
    </source>
</evidence>
<dbReference type="EMBL" id="JACHNU010000014">
    <property type="protein sequence ID" value="MBB4665259.1"/>
    <property type="molecule type" value="Genomic_DNA"/>
</dbReference>
<feature type="transmembrane region" description="Helical" evidence="7">
    <location>
        <begin position="259"/>
        <end position="277"/>
    </location>
</feature>
<proteinExistence type="inferred from homology"/>
<dbReference type="Pfam" id="PF00950">
    <property type="entry name" value="ABC-3"/>
    <property type="match status" value="1"/>
</dbReference>
<comment type="caution">
    <text evidence="8">The sequence shown here is derived from an EMBL/GenBank/DDBJ whole genome shotgun (WGS) entry which is preliminary data.</text>
</comment>
<dbReference type="GO" id="GO:0010043">
    <property type="term" value="P:response to zinc ion"/>
    <property type="evidence" value="ECO:0007669"/>
    <property type="project" value="TreeGrafter"/>
</dbReference>
<accession>A0A840IKK9</accession>
<feature type="transmembrane region" description="Helical" evidence="7">
    <location>
        <begin position="104"/>
        <end position="126"/>
    </location>
</feature>
<evidence type="ECO:0000256" key="7">
    <source>
        <dbReference type="SAM" id="Phobius"/>
    </source>
</evidence>
<keyword evidence="9" id="KW-1185">Reference proteome</keyword>
<dbReference type="PANTHER" id="PTHR30477:SF0">
    <property type="entry name" value="METAL TRANSPORT SYSTEM MEMBRANE PROTEIN TM_0125-RELATED"/>
    <property type="match status" value="1"/>
</dbReference>